<feature type="region of interest" description="Disordered" evidence="1">
    <location>
        <begin position="133"/>
        <end position="153"/>
    </location>
</feature>
<dbReference type="InterPro" id="IPR004360">
    <property type="entry name" value="Glyas_Fos-R_dOase_dom"/>
</dbReference>
<dbReference type="InterPro" id="IPR029068">
    <property type="entry name" value="Glyas_Bleomycin-R_OHBP_Dase"/>
</dbReference>
<name>A0A076EQ19_RHOOP</name>
<dbReference type="Pfam" id="PF00903">
    <property type="entry name" value="Glyoxalase"/>
    <property type="match status" value="1"/>
</dbReference>
<dbReference type="SUPFAM" id="SSF54593">
    <property type="entry name" value="Glyoxalase/Bleomycin resistance protein/Dihydroxybiphenyl dioxygenase"/>
    <property type="match status" value="1"/>
</dbReference>
<dbReference type="Proteomes" id="UP000028488">
    <property type="component" value="Chromosome"/>
</dbReference>
<sequence>MRAQITNFKLVVSDLDRSLAFYSVFGLKEAVRLEFADPDVTEALLEDATGTRGLVLLHGDVMPVPSASPGWAPLVVNVDDIDAARKEIRDAGFDLAVEPLSLGAVNICMVADPDGYLVEIVSGNTDTLDGIPTGQKIPHPIPHIHQRGNTHTE</sequence>
<dbReference type="RefSeq" id="WP_158461310.1">
    <property type="nucleotide sequence ID" value="NZ_CP008947.1"/>
</dbReference>
<gene>
    <name evidence="3" type="ORF">EP51_27405</name>
</gene>
<dbReference type="PROSITE" id="PS51819">
    <property type="entry name" value="VOC"/>
    <property type="match status" value="1"/>
</dbReference>
<evidence type="ECO:0000259" key="2">
    <source>
        <dbReference type="PROSITE" id="PS51819"/>
    </source>
</evidence>
<reference evidence="3 4" key="1">
    <citation type="submission" date="2014-07" db="EMBL/GenBank/DDBJ databases">
        <title>Genome Sequence of Rhodococcus opacus Strain R7, a Biodegrader of Mono- and Polycyclic Aromatic Hydrocarbons.</title>
        <authorList>
            <person name="Di Gennaro P."/>
            <person name="Zampolli J."/>
            <person name="Presti I."/>
            <person name="Cappelletti M."/>
            <person name="D'Ursi P."/>
            <person name="Orro A."/>
            <person name="Mezzelani A."/>
            <person name="Milanesi L."/>
        </authorList>
    </citation>
    <scope>NUCLEOTIDE SEQUENCE [LARGE SCALE GENOMIC DNA]</scope>
    <source>
        <strain evidence="3 4">R7</strain>
    </source>
</reference>
<dbReference type="AlphaFoldDB" id="A0A076EQ19"/>
<accession>A0A076EQ19</accession>
<dbReference type="Gene3D" id="3.10.180.10">
    <property type="entry name" value="2,3-Dihydroxybiphenyl 1,2-Dioxygenase, domain 1"/>
    <property type="match status" value="1"/>
</dbReference>
<feature type="compositionally biased region" description="Basic residues" evidence="1">
    <location>
        <begin position="142"/>
        <end position="153"/>
    </location>
</feature>
<organism evidence="3 4">
    <name type="scientific">Rhodococcus opacus</name>
    <name type="common">Nocardia opaca</name>
    <dbReference type="NCBI Taxonomy" id="37919"/>
    <lineage>
        <taxon>Bacteria</taxon>
        <taxon>Bacillati</taxon>
        <taxon>Actinomycetota</taxon>
        <taxon>Actinomycetes</taxon>
        <taxon>Mycobacteriales</taxon>
        <taxon>Nocardiaceae</taxon>
        <taxon>Rhodococcus</taxon>
    </lineage>
</organism>
<evidence type="ECO:0000313" key="3">
    <source>
        <dbReference type="EMBL" id="AII08145.1"/>
    </source>
</evidence>
<dbReference type="EMBL" id="CP008947">
    <property type="protein sequence ID" value="AII08145.1"/>
    <property type="molecule type" value="Genomic_DNA"/>
</dbReference>
<evidence type="ECO:0000256" key="1">
    <source>
        <dbReference type="SAM" id="MobiDB-lite"/>
    </source>
</evidence>
<evidence type="ECO:0000313" key="4">
    <source>
        <dbReference type="Proteomes" id="UP000028488"/>
    </source>
</evidence>
<protein>
    <recommendedName>
        <fullName evidence="2">VOC domain-containing protein</fullName>
    </recommendedName>
</protein>
<dbReference type="InterPro" id="IPR037523">
    <property type="entry name" value="VOC_core"/>
</dbReference>
<proteinExistence type="predicted"/>
<dbReference type="eggNOG" id="COG0346">
    <property type="taxonomic scope" value="Bacteria"/>
</dbReference>
<feature type="domain" description="VOC" evidence="2">
    <location>
        <begin position="4"/>
        <end position="123"/>
    </location>
</feature>